<comment type="caution">
    <text evidence="2">The sequence shown here is derived from an EMBL/GenBank/DDBJ whole genome shotgun (WGS) entry which is preliminary data.</text>
</comment>
<evidence type="ECO:0000313" key="3">
    <source>
        <dbReference type="EMBL" id="KAE8986437.1"/>
    </source>
</evidence>
<protein>
    <submittedName>
        <fullName evidence="2">Uncharacterized protein</fullName>
    </submittedName>
</protein>
<dbReference type="AlphaFoldDB" id="A0A6A3ITX2"/>
<feature type="region of interest" description="Disordered" evidence="1">
    <location>
        <begin position="1"/>
        <end position="34"/>
    </location>
</feature>
<feature type="compositionally biased region" description="Polar residues" evidence="1">
    <location>
        <begin position="1"/>
        <end position="13"/>
    </location>
</feature>
<dbReference type="Proteomes" id="UP000435112">
    <property type="component" value="Unassembled WGS sequence"/>
</dbReference>
<dbReference type="EMBL" id="QXFU01002557">
    <property type="protein sequence ID" value="KAE8984288.1"/>
    <property type="molecule type" value="Genomic_DNA"/>
</dbReference>
<gene>
    <name evidence="3" type="ORF">PR001_g22599</name>
    <name evidence="2" type="ORF">PR002_g22988</name>
</gene>
<dbReference type="Proteomes" id="UP000429607">
    <property type="component" value="Unassembled WGS sequence"/>
</dbReference>
<evidence type="ECO:0000256" key="1">
    <source>
        <dbReference type="SAM" id="MobiDB-lite"/>
    </source>
</evidence>
<sequence>MGSSTSVPTTPNVHSAASSILSTATSGSGSASTTSSGAGMYLILPAATSTPLAVSGTSAPLTPMPAALLQLAAAGGGSASTPLVASTLQTASTVPYTPALGVLTRPVPRLG</sequence>
<evidence type="ECO:0000313" key="4">
    <source>
        <dbReference type="Proteomes" id="UP000429607"/>
    </source>
</evidence>
<accession>A0A6A3ITX2</accession>
<dbReference type="EMBL" id="QXFV01002536">
    <property type="protein sequence ID" value="KAE8986437.1"/>
    <property type="molecule type" value="Genomic_DNA"/>
</dbReference>
<reference evidence="4 5" key="1">
    <citation type="submission" date="2018-09" db="EMBL/GenBank/DDBJ databases">
        <title>Genomic investigation of the strawberry pathogen Phytophthora fragariae indicates pathogenicity is determined by transcriptional variation in three key races.</title>
        <authorList>
            <person name="Adams T.M."/>
            <person name="Armitage A.D."/>
            <person name="Sobczyk M.K."/>
            <person name="Bates H.J."/>
            <person name="Dunwell J.M."/>
            <person name="Nellist C.F."/>
            <person name="Harrison R.J."/>
        </authorList>
    </citation>
    <scope>NUCLEOTIDE SEQUENCE [LARGE SCALE GENOMIC DNA]</scope>
    <source>
        <strain evidence="3 4">SCRP249</strain>
        <strain evidence="2 5">SCRP324</strain>
    </source>
</reference>
<organism evidence="2 5">
    <name type="scientific">Phytophthora rubi</name>
    <dbReference type="NCBI Taxonomy" id="129364"/>
    <lineage>
        <taxon>Eukaryota</taxon>
        <taxon>Sar</taxon>
        <taxon>Stramenopiles</taxon>
        <taxon>Oomycota</taxon>
        <taxon>Peronosporomycetes</taxon>
        <taxon>Peronosporales</taxon>
        <taxon>Peronosporaceae</taxon>
        <taxon>Phytophthora</taxon>
    </lineage>
</organism>
<feature type="compositionally biased region" description="Low complexity" evidence="1">
    <location>
        <begin position="15"/>
        <end position="34"/>
    </location>
</feature>
<name>A0A6A3ITX2_9STRA</name>
<evidence type="ECO:0000313" key="2">
    <source>
        <dbReference type="EMBL" id="KAE8984288.1"/>
    </source>
</evidence>
<proteinExistence type="predicted"/>
<evidence type="ECO:0000313" key="5">
    <source>
        <dbReference type="Proteomes" id="UP000435112"/>
    </source>
</evidence>